<sequence>MTTYTSELNAANDLLISGSLEVDGNAFFDANASISGNLEVTGTVTGGSIIYSTASISNNFEVGGVIKASDGSAVLPSYTFSSDENTGLFRINTDQIGFTTNGVEKMRIDANGNVGIGTTSPASKLEVSGGRLEVQGTASASYGLFGSLQVAGFSSTSYSRFGTNTTTESHYISSANDLLISGDLEVDGSVSFAGPASISSTLFVSTLGKTGNVGIGTSAPGAYLNLVNDSSRDLAISASINPPPSPVLRSGAPLRRATFSPSVLCKSEQAEPQLRFHTTGLGLPPPLIQTIFPPTTIC</sequence>
<name>A0A0G1Q4P1_9BACT</name>
<accession>A0A0G1Q4P1</accession>
<comment type="caution">
    <text evidence="1">The sequence shown here is derived from an EMBL/GenBank/DDBJ whole genome shotgun (WGS) entry which is preliminary data.</text>
</comment>
<proteinExistence type="predicted"/>
<evidence type="ECO:0000313" key="1">
    <source>
        <dbReference type="EMBL" id="KKU03620.1"/>
    </source>
</evidence>
<protein>
    <submittedName>
        <fullName evidence="1">Uncharacterized protein</fullName>
    </submittedName>
</protein>
<dbReference type="Proteomes" id="UP000034696">
    <property type="component" value="Unassembled WGS sequence"/>
</dbReference>
<evidence type="ECO:0000313" key="2">
    <source>
        <dbReference type="Proteomes" id="UP000034696"/>
    </source>
</evidence>
<gene>
    <name evidence="1" type="ORF">UX06_C0038G0007</name>
</gene>
<dbReference type="EMBL" id="LCKT01000038">
    <property type="protein sequence ID" value="KKU03620.1"/>
    <property type="molecule type" value="Genomic_DNA"/>
</dbReference>
<organism evidence="1 2">
    <name type="scientific">Candidatus Giovannonibacteria bacterium GW2011_GWA2_45_21</name>
    <dbReference type="NCBI Taxonomy" id="1618649"/>
    <lineage>
        <taxon>Bacteria</taxon>
        <taxon>Candidatus Giovannoniibacteriota</taxon>
    </lineage>
</organism>
<reference evidence="1 2" key="1">
    <citation type="journal article" date="2015" name="Nature">
        <title>rRNA introns, odd ribosomes, and small enigmatic genomes across a large radiation of phyla.</title>
        <authorList>
            <person name="Brown C.T."/>
            <person name="Hug L.A."/>
            <person name="Thomas B.C."/>
            <person name="Sharon I."/>
            <person name="Castelle C.J."/>
            <person name="Singh A."/>
            <person name="Wilkins M.J."/>
            <person name="Williams K.H."/>
            <person name="Banfield J.F."/>
        </authorList>
    </citation>
    <scope>NUCLEOTIDE SEQUENCE [LARGE SCALE GENOMIC DNA]</scope>
</reference>
<dbReference type="AlphaFoldDB" id="A0A0G1Q4P1"/>
<dbReference type="PATRIC" id="fig|1618649.3.peg.588"/>